<dbReference type="eggNOG" id="ENOG502T6IP">
    <property type="taxonomic scope" value="Eukaryota"/>
</dbReference>
<dbReference type="HOGENOM" id="CLU_571079_0_0_1"/>
<dbReference type="VEuPathDB" id="FungiDB:CPSG_08517"/>
<dbReference type="STRING" id="443226.E9DFK2"/>
<feature type="region of interest" description="Disordered" evidence="1">
    <location>
        <begin position="100"/>
        <end position="151"/>
    </location>
</feature>
<evidence type="ECO:0000313" key="3">
    <source>
        <dbReference type="Proteomes" id="UP000002497"/>
    </source>
</evidence>
<evidence type="ECO:0000313" key="2">
    <source>
        <dbReference type="EMBL" id="EFW14859.1"/>
    </source>
</evidence>
<organism evidence="3">
    <name type="scientific">Coccidioides posadasii (strain RMSCC 757 / Silveira)</name>
    <name type="common">Valley fever fungus</name>
    <dbReference type="NCBI Taxonomy" id="443226"/>
    <lineage>
        <taxon>Eukaryota</taxon>
        <taxon>Fungi</taxon>
        <taxon>Dikarya</taxon>
        <taxon>Ascomycota</taxon>
        <taxon>Pezizomycotina</taxon>
        <taxon>Eurotiomycetes</taxon>
        <taxon>Eurotiomycetidae</taxon>
        <taxon>Onygenales</taxon>
        <taxon>Onygenaceae</taxon>
        <taxon>Coccidioides</taxon>
    </lineage>
</organism>
<gene>
    <name evidence="2" type="ORF">CPSG_08517</name>
</gene>
<dbReference type="OrthoDB" id="10605021at2759"/>
<dbReference type="VEuPathDB" id="FungiDB:D8B26_000485"/>
<feature type="compositionally biased region" description="Low complexity" evidence="1">
    <location>
        <begin position="314"/>
        <end position="332"/>
    </location>
</feature>
<feature type="compositionally biased region" description="Basic and acidic residues" evidence="1">
    <location>
        <begin position="112"/>
        <end position="142"/>
    </location>
</feature>
<feature type="compositionally biased region" description="Polar residues" evidence="1">
    <location>
        <begin position="341"/>
        <end position="369"/>
    </location>
</feature>
<dbReference type="VEuPathDB" id="FungiDB:D8B26_000484"/>
<keyword evidence="3" id="KW-1185">Reference proteome</keyword>
<reference evidence="3" key="1">
    <citation type="journal article" date="2010" name="Genome Res.">
        <title>Population genomic sequencing of Coccidioides fungi reveals recent hybridization and transposon control.</title>
        <authorList>
            <person name="Neafsey D.E."/>
            <person name="Barker B.M."/>
            <person name="Sharpton T.J."/>
            <person name="Stajich J.E."/>
            <person name="Park D.J."/>
            <person name="Whiston E."/>
            <person name="Hung C.-Y."/>
            <person name="McMahan C."/>
            <person name="White J."/>
            <person name="Sykes S."/>
            <person name="Heiman D."/>
            <person name="Young S."/>
            <person name="Zeng Q."/>
            <person name="Abouelleil A."/>
            <person name="Aftuck L."/>
            <person name="Bessette D."/>
            <person name="Brown A."/>
            <person name="FitzGerald M."/>
            <person name="Lui A."/>
            <person name="Macdonald J.P."/>
            <person name="Priest M."/>
            <person name="Orbach M.J."/>
            <person name="Galgiani J.N."/>
            <person name="Kirkland T.N."/>
            <person name="Cole G.T."/>
            <person name="Birren B.W."/>
            <person name="Henn M.R."/>
            <person name="Taylor J.W."/>
            <person name="Rounsley S.D."/>
        </authorList>
    </citation>
    <scope>NUCLEOTIDE SEQUENCE [LARGE SCALE GENOMIC DNA]</scope>
    <source>
        <strain evidence="3">RMSCC 757 / Silveira</strain>
    </source>
</reference>
<dbReference type="AlphaFoldDB" id="E9DFK2"/>
<feature type="compositionally biased region" description="Polar residues" evidence="1">
    <location>
        <begin position="300"/>
        <end position="313"/>
    </location>
</feature>
<feature type="region of interest" description="Disordered" evidence="1">
    <location>
        <begin position="268"/>
        <end position="370"/>
    </location>
</feature>
<dbReference type="OMA" id="TAFERDY"/>
<sequence>MAIWQKLQRRKAIIPSLFQDFYYLKGGVHCLRQLVNLSKFTPTLQSMLLMALAECAKLRYNQLFLYANQHSAEMLLQLKNNNLVAKPSYENPRACQEISQSADCASSNDGSNWDRHHPQETRREQQYQKNREKEHQQQEKQSQRQSSGAEHQMLTAQAYSAAPQESTIHSPLEEVQASDYILSWVDMPPILEDISEEHVGLEEPDPMQLTYHPHNVRQDPSAFNPHPRQRLFVLTHHDNRGRHKSDFNSESRKFAGLLRTITRLFEGINPSGHHDPSDGCEKTTNANGTIVTRPLPDNAGDSNGAGSTNDSNGNTAIINTNTNINTNNTTTAEVPLDAEGNATTERITNTEAATNSKETAATEDSNDNGAIQPKAYFSEFDLPQKEVENLVSLARSIVDGEEAEKIVTAFERDYAEHPHLFWDMFSGNLKMENSLDNLLSAISHFKSSSPLGRRLLLRRLYQDVDCIAQAEEENWLQC</sequence>
<name>E9DFK2_COCPS</name>
<dbReference type="Proteomes" id="UP000002497">
    <property type="component" value="Unassembled WGS sequence"/>
</dbReference>
<feature type="compositionally biased region" description="Basic and acidic residues" evidence="1">
    <location>
        <begin position="272"/>
        <end position="281"/>
    </location>
</feature>
<dbReference type="EMBL" id="GL636503">
    <property type="protein sequence ID" value="EFW14859.1"/>
    <property type="molecule type" value="Genomic_DNA"/>
</dbReference>
<reference evidence="3" key="2">
    <citation type="submission" date="2010-03" db="EMBL/GenBank/DDBJ databases">
        <title>The genome sequence of Coccidioides posadasii strain Silveira.</title>
        <authorList>
            <consortium name="The Broad Institute Genome Sequencing Center for Infectious Disease"/>
            <person name="Neafsey D."/>
            <person name="Orbach M."/>
            <person name="Henn M.R."/>
            <person name="Cole G.T."/>
            <person name="Galgiani J."/>
            <person name="Gardner M.J."/>
            <person name="Kirkland T.N."/>
            <person name="Taylor J.W."/>
            <person name="Young S.K."/>
            <person name="Zeng Q."/>
            <person name="Koehrsen M."/>
            <person name="Alvarado L."/>
            <person name="Berlin A."/>
            <person name="Borenstein D."/>
            <person name="Chapman S.B."/>
            <person name="Chen Z."/>
            <person name="Engels R."/>
            <person name="Freedman E."/>
            <person name="Gellesch M."/>
            <person name="Goldberg J."/>
            <person name="Griggs A."/>
            <person name="Gujja S."/>
            <person name="Heilman E."/>
            <person name="Heiman D."/>
            <person name="Howarth C."/>
            <person name="Jen D."/>
            <person name="Larson L."/>
            <person name="Mehta T."/>
            <person name="Neiman D."/>
            <person name="Park D."/>
            <person name="Pearson M."/>
            <person name="Richards J."/>
            <person name="Roberts A."/>
            <person name="Saif S."/>
            <person name="Shea T."/>
            <person name="Shenoy N."/>
            <person name="Sisk P."/>
            <person name="Stolte C."/>
            <person name="Sykes S."/>
            <person name="Walk T."/>
            <person name="White J."/>
            <person name="Yandava C."/>
            <person name="Haas B."/>
            <person name="Nusbaum C."/>
            <person name="Birren B."/>
        </authorList>
    </citation>
    <scope>NUCLEOTIDE SEQUENCE [LARGE SCALE GENOMIC DNA]</scope>
    <source>
        <strain evidence="3">RMSCC 757 / Silveira</strain>
    </source>
</reference>
<feature type="compositionally biased region" description="Polar residues" evidence="1">
    <location>
        <begin position="100"/>
        <end position="111"/>
    </location>
</feature>
<proteinExistence type="predicted"/>
<accession>E9DFK2</accession>
<evidence type="ECO:0000256" key="1">
    <source>
        <dbReference type="SAM" id="MobiDB-lite"/>
    </source>
</evidence>
<protein>
    <submittedName>
        <fullName evidence="2">Uncharacterized protein</fullName>
    </submittedName>
</protein>